<keyword evidence="5 11" id="KW-0812">Transmembrane</keyword>
<evidence type="ECO:0000256" key="4">
    <source>
        <dbReference type="ARBA" id="ARBA00022475"/>
    </source>
</evidence>
<evidence type="ECO:0000256" key="11">
    <source>
        <dbReference type="SAM" id="Phobius"/>
    </source>
</evidence>
<accession>A0A542YJB0</accession>
<comment type="caution">
    <text evidence="12">The sequence shown here is derived from an EMBL/GenBank/DDBJ whole genome shotgun (WGS) entry which is preliminary data.</text>
</comment>
<comment type="similarity">
    <text evidence="3 10">Belongs to the cytochrome c oxidase bacterial subunit CtaF family.</text>
</comment>
<feature type="transmembrane region" description="Helical" evidence="11">
    <location>
        <begin position="103"/>
        <end position="131"/>
    </location>
</feature>
<dbReference type="Pfam" id="PF12270">
    <property type="entry name" value="Cyt_c_ox_IV"/>
    <property type="match status" value="1"/>
</dbReference>
<evidence type="ECO:0000313" key="12">
    <source>
        <dbReference type="EMBL" id="TQL48131.1"/>
    </source>
</evidence>
<comment type="function">
    <text evidence="1 10">Part of cytochrome c oxidase, its function is unknown.</text>
</comment>
<dbReference type="Proteomes" id="UP000317998">
    <property type="component" value="Unassembled WGS sequence"/>
</dbReference>
<evidence type="ECO:0000256" key="10">
    <source>
        <dbReference type="PIRNR" id="PIRNR017385"/>
    </source>
</evidence>
<comment type="catalytic activity">
    <reaction evidence="9 10">
        <text>4 Fe(II)-[cytochrome c] + O2 + 8 H(+)(in) = 4 Fe(III)-[cytochrome c] + 2 H2O + 4 H(+)(out)</text>
        <dbReference type="Rhea" id="RHEA:11436"/>
        <dbReference type="Rhea" id="RHEA-COMP:10350"/>
        <dbReference type="Rhea" id="RHEA-COMP:14399"/>
        <dbReference type="ChEBI" id="CHEBI:15377"/>
        <dbReference type="ChEBI" id="CHEBI:15378"/>
        <dbReference type="ChEBI" id="CHEBI:15379"/>
        <dbReference type="ChEBI" id="CHEBI:29033"/>
        <dbReference type="ChEBI" id="CHEBI:29034"/>
        <dbReference type="EC" id="7.1.1.9"/>
    </reaction>
</comment>
<feature type="transmembrane region" description="Helical" evidence="11">
    <location>
        <begin position="37"/>
        <end position="57"/>
    </location>
</feature>
<gene>
    <name evidence="12" type="ORF">FB562_1213</name>
</gene>
<dbReference type="InterPro" id="IPR021050">
    <property type="entry name" value="Cyt_c_oxidase_su4_actinobac"/>
</dbReference>
<keyword evidence="8 10" id="KW-0472">Membrane</keyword>
<keyword evidence="6 10" id="KW-1278">Translocase</keyword>
<keyword evidence="13" id="KW-1185">Reference proteome</keyword>
<evidence type="ECO:0000256" key="2">
    <source>
        <dbReference type="ARBA" id="ARBA00004651"/>
    </source>
</evidence>
<evidence type="ECO:0000313" key="13">
    <source>
        <dbReference type="Proteomes" id="UP000317998"/>
    </source>
</evidence>
<evidence type="ECO:0000256" key="6">
    <source>
        <dbReference type="ARBA" id="ARBA00022967"/>
    </source>
</evidence>
<organism evidence="12 13">
    <name type="scientific">Homoserinimonas aerilata</name>
    <dbReference type="NCBI Taxonomy" id="1162970"/>
    <lineage>
        <taxon>Bacteria</taxon>
        <taxon>Bacillati</taxon>
        <taxon>Actinomycetota</taxon>
        <taxon>Actinomycetes</taxon>
        <taxon>Micrococcales</taxon>
        <taxon>Microbacteriaceae</taxon>
        <taxon>Homoserinimonas</taxon>
    </lineage>
</organism>
<keyword evidence="4 10" id="KW-1003">Cell membrane</keyword>
<protein>
    <recommendedName>
        <fullName evidence="10">Cytochrome c oxidase polypeptide 4</fullName>
        <ecNumber evidence="10">7.1.1.9</ecNumber>
    </recommendedName>
    <alternativeName>
        <fullName evidence="10">Cytochrome aa3 subunit 4</fullName>
    </alternativeName>
    <alternativeName>
        <fullName evidence="10">Cytochrome c oxidase polypeptide IV</fullName>
    </alternativeName>
</protein>
<dbReference type="AlphaFoldDB" id="A0A542YJB0"/>
<proteinExistence type="inferred from homology"/>
<comment type="subunit">
    <text evidence="10">Associates with subunits I, II and III to form cytochrome c oxidase.</text>
</comment>
<dbReference type="RefSeq" id="WP_141880311.1">
    <property type="nucleotide sequence ID" value="NZ_VFOM01000001.1"/>
</dbReference>
<evidence type="ECO:0000256" key="3">
    <source>
        <dbReference type="ARBA" id="ARBA00006870"/>
    </source>
</evidence>
<dbReference type="OrthoDB" id="5244617at2"/>
<dbReference type="GO" id="GO:0022900">
    <property type="term" value="P:electron transport chain"/>
    <property type="evidence" value="ECO:0007669"/>
    <property type="project" value="InterPro"/>
</dbReference>
<sequence length="140" mass="15302">MKTSANIFWTIAVFFFVVSAMYTVWSLLDFHHGTVEWAGTLALALCGILSGFIAFYVGKSYSSQGGELPEDRLDANIDDGDPELGHFSPWSWWPILLAGGGSLVVMGIGVGVWISFIGAALLLVSLVGWVYEYYRGNFGH</sequence>
<evidence type="ECO:0000256" key="8">
    <source>
        <dbReference type="ARBA" id="ARBA00023136"/>
    </source>
</evidence>
<feature type="transmembrane region" description="Helical" evidence="11">
    <location>
        <begin position="7"/>
        <end position="25"/>
    </location>
</feature>
<dbReference type="GO" id="GO:0005886">
    <property type="term" value="C:plasma membrane"/>
    <property type="evidence" value="ECO:0007669"/>
    <property type="project" value="UniProtKB-SubCell"/>
</dbReference>
<comment type="subcellular location">
    <subcellularLocation>
        <location evidence="2">Cell membrane</location>
        <topology evidence="2">Multi-pass membrane protein</topology>
    </subcellularLocation>
</comment>
<keyword evidence="7 11" id="KW-1133">Transmembrane helix</keyword>
<evidence type="ECO:0000256" key="5">
    <source>
        <dbReference type="ARBA" id="ARBA00022692"/>
    </source>
</evidence>
<dbReference type="GO" id="GO:0004129">
    <property type="term" value="F:cytochrome-c oxidase activity"/>
    <property type="evidence" value="ECO:0007669"/>
    <property type="project" value="UniProtKB-EC"/>
</dbReference>
<dbReference type="EMBL" id="VFOM01000001">
    <property type="protein sequence ID" value="TQL48131.1"/>
    <property type="molecule type" value="Genomic_DNA"/>
</dbReference>
<dbReference type="EC" id="7.1.1.9" evidence="10"/>
<reference evidence="12 13" key="1">
    <citation type="submission" date="2019-06" db="EMBL/GenBank/DDBJ databases">
        <title>Sequencing the genomes of 1000 actinobacteria strains.</title>
        <authorList>
            <person name="Klenk H.-P."/>
        </authorList>
    </citation>
    <scope>NUCLEOTIDE SEQUENCE [LARGE SCALE GENOMIC DNA]</scope>
    <source>
        <strain evidence="12 13">DSM 26477</strain>
    </source>
</reference>
<evidence type="ECO:0000256" key="9">
    <source>
        <dbReference type="ARBA" id="ARBA00047816"/>
    </source>
</evidence>
<evidence type="ECO:0000256" key="7">
    <source>
        <dbReference type="ARBA" id="ARBA00022989"/>
    </source>
</evidence>
<evidence type="ECO:0000256" key="1">
    <source>
        <dbReference type="ARBA" id="ARBA00002536"/>
    </source>
</evidence>
<dbReference type="PIRSF" id="PIRSF017385">
    <property type="entry name" value="CtaF"/>
    <property type="match status" value="1"/>
</dbReference>
<name>A0A542YJB0_9MICO</name>